<feature type="non-terminal residue" evidence="1">
    <location>
        <position position="1"/>
    </location>
</feature>
<evidence type="ECO:0000313" key="1">
    <source>
        <dbReference type="EMBL" id="KAH8489566.1"/>
    </source>
</evidence>
<dbReference type="Proteomes" id="UP000807159">
    <property type="component" value="Chromosome 14"/>
</dbReference>
<evidence type="ECO:0000313" key="2">
    <source>
        <dbReference type="Proteomes" id="UP000807159"/>
    </source>
</evidence>
<comment type="caution">
    <text evidence="1">The sequence shown here is derived from an EMBL/GenBank/DDBJ whole genome shotgun (WGS) entry which is preliminary data.</text>
</comment>
<proteinExistence type="predicted"/>
<protein>
    <recommendedName>
        <fullName evidence="3">Triacylglycerol lipase</fullName>
    </recommendedName>
</protein>
<keyword evidence="2" id="KW-1185">Reference proteome</keyword>
<reference evidence="1" key="1">
    <citation type="journal article" date="2021" name="J. Hered.">
        <title>Genome Assembly of Salicaceae Populus deltoides (Eastern Cottonwood) I-69 Based on Nanopore Sequencing and Hi-C Technologies.</title>
        <authorList>
            <person name="Bai S."/>
            <person name="Wu H."/>
            <person name="Zhang J."/>
            <person name="Pan Z."/>
            <person name="Zhao W."/>
            <person name="Li Z."/>
            <person name="Tong C."/>
        </authorList>
    </citation>
    <scope>NUCLEOTIDE SEQUENCE</scope>
    <source>
        <tissue evidence="1">Leaf</tissue>
    </source>
</reference>
<evidence type="ECO:0008006" key="3">
    <source>
        <dbReference type="Google" id="ProtNLM"/>
    </source>
</evidence>
<dbReference type="Gene3D" id="3.40.50.1820">
    <property type="entry name" value="alpha/beta hydrolase"/>
    <property type="match status" value="1"/>
</dbReference>
<dbReference type="SUPFAM" id="SSF53474">
    <property type="entry name" value="alpha/beta-Hydrolases"/>
    <property type="match status" value="1"/>
</dbReference>
<dbReference type="PANTHER" id="PTHR11005">
    <property type="entry name" value="LYSOSOMAL ACID LIPASE-RELATED"/>
    <property type="match status" value="1"/>
</dbReference>
<sequence>IRTGTIAMYDYGNENDNMDHYGQPTPPVYNMTSIPNDLPLFLGYGGKDYLSDVKDVQVLLDSLKDHDGDKLVVQYTDEYAHADFVFGVNANQIVYDPLIAFFKIN</sequence>
<dbReference type="AlphaFoldDB" id="A0A8T2X8N4"/>
<dbReference type="InterPro" id="IPR029058">
    <property type="entry name" value="AB_hydrolase_fold"/>
</dbReference>
<name>A0A8T2X8N4_POPDE</name>
<organism evidence="1 2">
    <name type="scientific">Populus deltoides</name>
    <name type="common">Eastern poplar</name>
    <name type="synonym">Eastern cottonwood</name>
    <dbReference type="NCBI Taxonomy" id="3696"/>
    <lineage>
        <taxon>Eukaryota</taxon>
        <taxon>Viridiplantae</taxon>
        <taxon>Streptophyta</taxon>
        <taxon>Embryophyta</taxon>
        <taxon>Tracheophyta</taxon>
        <taxon>Spermatophyta</taxon>
        <taxon>Magnoliopsida</taxon>
        <taxon>eudicotyledons</taxon>
        <taxon>Gunneridae</taxon>
        <taxon>Pentapetalae</taxon>
        <taxon>rosids</taxon>
        <taxon>fabids</taxon>
        <taxon>Malpighiales</taxon>
        <taxon>Salicaceae</taxon>
        <taxon>Saliceae</taxon>
        <taxon>Populus</taxon>
    </lineage>
</organism>
<accession>A0A8T2X8N4</accession>
<gene>
    <name evidence="1" type="ORF">H0E87_024981</name>
</gene>
<dbReference type="EMBL" id="JACEGQ020000014">
    <property type="protein sequence ID" value="KAH8489566.1"/>
    <property type="molecule type" value="Genomic_DNA"/>
</dbReference>